<evidence type="ECO:0000313" key="1">
    <source>
        <dbReference type="EMBL" id="SCM03099.1"/>
    </source>
</evidence>
<protein>
    <submittedName>
        <fullName evidence="1">Uncharacterized protein</fullName>
    </submittedName>
</protein>
<organism evidence="1 2">
    <name type="scientific">Plasmodium chabaudi chabaudi</name>
    <dbReference type="NCBI Taxonomy" id="31271"/>
    <lineage>
        <taxon>Eukaryota</taxon>
        <taxon>Sar</taxon>
        <taxon>Alveolata</taxon>
        <taxon>Apicomplexa</taxon>
        <taxon>Aconoidasida</taxon>
        <taxon>Haemosporida</taxon>
        <taxon>Plasmodiidae</taxon>
        <taxon>Plasmodium</taxon>
        <taxon>Plasmodium (Vinckeia)</taxon>
    </lineage>
</organism>
<accession>A0A1C6XGP6</accession>
<gene>
    <name evidence="1" type="ORF">PCHAJ_000257500</name>
</gene>
<proteinExistence type="predicted"/>
<dbReference type="Proteomes" id="UP000507163">
    <property type="component" value="Chromosome 10"/>
</dbReference>
<feature type="non-terminal residue" evidence="1">
    <location>
        <position position="1"/>
    </location>
</feature>
<evidence type="ECO:0000313" key="2">
    <source>
        <dbReference type="Proteomes" id="UP000507163"/>
    </source>
</evidence>
<dbReference type="EMBL" id="LT608176">
    <property type="protein sequence ID" value="SCM03099.1"/>
    <property type="molecule type" value="Genomic_DNA"/>
</dbReference>
<sequence>IQSEKTINKFDTISSGSNSDRKMTKIFDDIKNKTERRQRKKQLSNLDYDLFSEYTKSSDINLVKVEYPEEYLHLFEQSLELYLNGKWSESKKLIDRLKNKFYFEDNIVYQLLDFLSSNNFTTPYDWPGYRMFLHKS</sequence>
<reference evidence="1 2" key="1">
    <citation type="submission" date="2016-08" db="EMBL/GenBank/DDBJ databases">
        <authorList>
            <consortium name="Pathogen Informatics"/>
        </authorList>
    </citation>
    <scope>NUCLEOTIDE SEQUENCE [LARGE SCALE GENOMIC DNA]</scope>
    <source>
        <strain evidence="1 2">AJ</strain>
    </source>
</reference>
<dbReference type="PANTHER" id="PTHR43336">
    <property type="entry name" value="OXYGEN SENSOR HISTIDINE KINASE RESPONSE REGULATOR DEVS/DOSS"/>
    <property type="match status" value="1"/>
</dbReference>
<dbReference type="AlphaFoldDB" id="A0A1C6XGP6"/>
<name>A0A1C6XGP6_PLACU</name>
<dbReference type="PANTHER" id="PTHR43336:SF3">
    <property type="entry name" value="GUANYLATE CYCLASE DOMAIN-CONTAINING PROTEIN"/>
    <property type="match status" value="1"/>
</dbReference>